<sequence>MFKSCLAGLALALALGGAQAEVTARHAYVSFDTVAAAQKNARADELVYFRGHITAEPEDGVYVFEDGTGNVRVEIPNEARTGVTLRRDVRYEVFGRALRLPFEELRVQAETLTPISGK</sequence>
<keyword evidence="4" id="KW-1185">Reference proteome</keyword>
<evidence type="ECO:0000313" key="4">
    <source>
        <dbReference type="Proteomes" id="UP000005835"/>
    </source>
</evidence>
<name>K1JH31_9BURK</name>
<dbReference type="RefSeq" id="WP_005435859.1">
    <property type="nucleotide sequence ID" value="NZ_JH815517.1"/>
</dbReference>
<feature type="chain" id="PRO_5003849729" evidence="2">
    <location>
        <begin position="21"/>
        <end position="118"/>
    </location>
</feature>
<gene>
    <name evidence="3" type="ORF">HMPREF9465_01600</name>
</gene>
<reference evidence="3 4" key="1">
    <citation type="submission" date="2012-05" db="EMBL/GenBank/DDBJ databases">
        <title>The Genome Sequence of Sutterella wadsworthensis 2_1_59BFAA.</title>
        <authorList>
            <consortium name="The Broad Institute Genome Sequencing Platform"/>
            <person name="Earl A."/>
            <person name="Ward D."/>
            <person name="Feldgarden M."/>
            <person name="Gevers D."/>
            <person name="Daigneault M."/>
            <person name="Strauss J."/>
            <person name="Allen-Vercoe E."/>
            <person name="Walker B."/>
            <person name="Young S.K."/>
            <person name="Zeng Q."/>
            <person name="Gargeya S."/>
            <person name="Fitzgerald M."/>
            <person name="Haas B."/>
            <person name="Abouelleil A."/>
            <person name="Alvarado L."/>
            <person name="Arachchi H.M."/>
            <person name="Berlin A.M."/>
            <person name="Chapman S.B."/>
            <person name="Goldberg J."/>
            <person name="Griggs A."/>
            <person name="Gujja S."/>
            <person name="Hansen M."/>
            <person name="Howarth C."/>
            <person name="Imamovic A."/>
            <person name="Larimer J."/>
            <person name="McCowen C."/>
            <person name="Montmayeur A."/>
            <person name="Murphy C."/>
            <person name="Neiman D."/>
            <person name="Pearson M."/>
            <person name="Priest M."/>
            <person name="Roberts A."/>
            <person name="Saif S."/>
            <person name="Shea T."/>
            <person name="Sisk P."/>
            <person name="Sykes S."/>
            <person name="Wortman J."/>
            <person name="Nusbaum C."/>
            <person name="Birren B."/>
        </authorList>
    </citation>
    <scope>NUCLEOTIDE SEQUENCE [LARGE SCALE GENOMIC DNA]</scope>
    <source>
        <strain evidence="3 4">2_1_59BFAA</strain>
    </source>
</reference>
<dbReference type="NCBIfam" id="NF033674">
    <property type="entry name" value="stress_OB_fold"/>
    <property type="match status" value="1"/>
</dbReference>
<dbReference type="OrthoDB" id="6650354at2"/>
<dbReference type="Pfam" id="PF04076">
    <property type="entry name" value="BOF"/>
    <property type="match status" value="1"/>
</dbReference>
<dbReference type="PATRIC" id="fig|742823.3.peg.1593"/>
<dbReference type="EMBL" id="ADMG01000035">
    <property type="protein sequence ID" value="EKB30910.1"/>
    <property type="molecule type" value="Genomic_DNA"/>
</dbReference>
<keyword evidence="1 2" id="KW-0732">Signal</keyword>
<evidence type="ECO:0000256" key="2">
    <source>
        <dbReference type="SAM" id="SignalP"/>
    </source>
</evidence>
<evidence type="ECO:0000256" key="1">
    <source>
        <dbReference type="ARBA" id="ARBA00022729"/>
    </source>
</evidence>
<dbReference type="InterPro" id="IPR005220">
    <property type="entry name" value="CarO-like"/>
</dbReference>
<feature type="signal peptide" evidence="2">
    <location>
        <begin position="1"/>
        <end position="20"/>
    </location>
</feature>
<dbReference type="InterPro" id="IPR036700">
    <property type="entry name" value="BOBF_sf"/>
</dbReference>
<protein>
    <submittedName>
        <fullName evidence="3">Uncharacterized protein</fullName>
    </submittedName>
</protein>
<dbReference type="SUPFAM" id="SSF101756">
    <property type="entry name" value="Hypothetical protein YgiW"/>
    <property type="match status" value="1"/>
</dbReference>
<organism evidence="3 4">
    <name type="scientific">Sutterella wadsworthensis 2_1_59BFAA</name>
    <dbReference type="NCBI Taxonomy" id="742823"/>
    <lineage>
        <taxon>Bacteria</taxon>
        <taxon>Pseudomonadati</taxon>
        <taxon>Pseudomonadota</taxon>
        <taxon>Betaproteobacteria</taxon>
        <taxon>Burkholderiales</taxon>
        <taxon>Sutterellaceae</taxon>
        <taxon>Sutterella</taxon>
    </lineage>
</organism>
<dbReference type="Proteomes" id="UP000005835">
    <property type="component" value="Unassembled WGS sequence"/>
</dbReference>
<dbReference type="Gene3D" id="2.40.50.200">
    <property type="entry name" value="Bacterial OB-fold"/>
    <property type="match status" value="1"/>
</dbReference>
<dbReference type="HOGENOM" id="CLU_2071962_0_0_4"/>
<accession>K1JH31</accession>
<dbReference type="AlphaFoldDB" id="K1JH31"/>
<evidence type="ECO:0000313" key="3">
    <source>
        <dbReference type="EMBL" id="EKB30910.1"/>
    </source>
</evidence>
<comment type="caution">
    <text evidence="3">The sequence shown here is derived from an EMBL/GenBank/DDBJ whole genome shotgun (WGS) entry which is preliminary data.</text>
</comment>
<proteinExistence type="predicted"/>